<organism evidence="1 2">
    <name type="scientific">Tetrapyrgos nigripes</name>
    <dbReference type="NCBI Taxonomy" id="182062"/>
    <lineage>
        <taxon>Eukaryota</taxon>
        <taxon>Fungi</taxon>
        <taxon>Dikarya</taxon>
        <taxon>Basidiomycota</taxon>
        <taxon>Agaricomycotina</taxon>
        <taxon>Agaricomycetes</taxon>
        <taxon>Agaricomycetidae</taxon>
        <taxon>Agaricales</taxon>
        <taxon>Marasmiineae</taxon>
        <taxon>Marasmiaceae</taxon>
        <taxon>Tetrapyrgos</taxon>
    </lineage>
</organism>
<proteinExistence type="predicted"/>
<sequence>MLMIVMIMMPLSPFSLKGTGRKPTVSGRFTLDSATRAASGINFFKQPTDKGLTPVYVRESYKDLYNYLCSQFAEEHSVLVTGSPGIGKSFFLLYALIQRLTEGKTTARPINGLTYSITRAFGSETRIGICQASTCRMSLICLYDAEEEPLRPYYAEHCFPVHAAFSKESWTKQAIIAPYYMDVWQLDEFRAWMKLFDEE</sequence>
<dbReference type="PANTHER" id="PTHR33129:SF1">
    <property type="entry name" value="ATP-BINDING PROTEIN"/>
    <property type="match status" value="1"/>
</dbReference>
<dbReference type="OrthoDB" id="19861at2759"/>
<reference evidence="1 2" key="1">
    <citation type="journal article" date="2020" name="ISME J.">
        <title>Uncovering the hidden diversity of litter-decomposition mechanisms in mushroom-forming fungi.</title>
        <authorList>
            <person name="Floudas D."/>
            <person name="Bentzer J."/>
            <person name="Ahren D."/>
            <person name="Johansson T."/>
            <person name="Persson P."/>
            <person name="Tunlid A."/>
        </authorList>
    </citation>
    <scope>NUCLEOTIDE SEQUENCE [LARGE SCALE GENOMIC DNA]</scope>
    <source>
        <strain evidence="1 2">CBS 291.85</strain>
    </source>
</reference>
<dbReference type="InterPro" id="IPR052980">
    <property type="entry name" value="Crinkler_effector"/>
</dbReference>
<accession>A0A8H5FU05</accession>
<keyword evidence="2" id="KW-1185">Reference proteome</keyword>
<dbReference type="Proteomes" id="UP000559256">
    <property type="component" value="Unassembled WGS sequence"/>
</dbReference>
<dbReference type="PANTHER" id="PTHR33129">
    <property type="entry name" value="PROTEIN KINASE DOMAIN-CONTAINING PROTEIN-RELATED"/>
    <property type="match status" value="1"/>
</dbReference>
<protein>
    <submittedName>
        <fullName evidence="1">Uncharacterized protein</fullName>
    </submittedName>
</protein>
<evidence type="ECO:0000313" key="2">
    <source>
        <dbReference type="Proteomes" id="UP000559256"/>
    </source>
</evidence>
<gene>
    <name evidence="1" type="ORF">D9758_006845</name>
</gene>
<comment type="caution">
    <text evidence="1">The sequence shown here is derived from an EMBL/GenBank/DDBJ whole genome shotgun (WGS) entry which is preliminary data.</text>
</comment>
<name>A0A8H5FU05_9AGAR</name>
<dbReference type="AlphaFoldDB" id="A0A8H5FU05"/>
<dbReference type="EMBL" id="JAACJM010000085">
    <property type="protein sequence ID" value="KAF5348687.1"/>
    <property type="molecule type" value="Genomic_DNA"/>
</dbReference>
<evidence type="ECO:0000313" key="1">
    <source>
        <dbReference type="EMBL" id="KAF5348687.1"/>
    </source>
</evidence>